<keyword evidence="9" id="KW-0442">Lipid degradation</keyword>
<dbReference type="PANTHER" id="PTHR12253">
    <property type="entry name" value="RH14732P"/>
    <property type="match status" value="1"/>
</dbReference>
<evidence type="ECO:0000259" key="15">
    <source>
        <dbReference type="SMART" id="SM00085"/>
    </source>
</evidence>
<keyword evidence="10" id="KW-0443">Lipid metabolism</keyword>
<feature type="region of interest" description="Disordered" evidence="13">
    <location>
        <begin position="162"/>
        <end position="188"/>
    </location>
</feature>
<evidence type="ECO:0000256" key="13">
    <source>
        <dbReference type="SAM" id="MobiDB-lite"/>
    </source>
</evidence>
<accession>A0A8D8K8I2</accession>
<dbReference type="Pfam" id="PF05826">
    <property type="entry name" value="Phospholip_A2_2"/>
    <property type="match status" value="1"/>
</dbReference>
<keyword evidence="11" id="KW-1015">Disulfide bond</keyword>
<reference evidence="16" key="1">
    <citation type="submission" date="2021-05" db="EMBL/GenBank/DDBJ databases">
        <authorList>
            <person name="Alioto T."/>
            <person name="Alioto T."/>
            <person name="Gomez Garrido J."/>
        </authorList>
    </citation>
    <scope>NUCLEOTIDE SEQUENCE</scope>
</reference>
<evidence type="ECO:0000256" key="14">
    <source>
        <dbReference type="SAM" id="SignalP"/>
    </source>
</evidence>
<dbReference type="InterPro" id="IPR033113">
    <property type="entry name" value="PLA2_histidine"/>
</dbReference>
<evidence type="ECO:0000256" key="6">
    <source>
        <dbReference type="ARBA" id="ARBA00022723"/>
    </source>
</evidence>
<dbReference type="GO" id="GO:0046872">
    <property type="term" value="F:metal ion binding"/>
    <property type="evidence" value="ECO:0007669"/>
    <property type="project" value="UniProtKB-KW"/>
</dbReference>
<dbReference type="EC" id="3.1.1.4" evidence="3"/>
<feature type="domain" description="Phospholipase A2-like central" evidence="15">
    <location>
        <begin position="288"/>
        <end position="411"/>
    </location>
</feature>
<dbReference type="Gene3D" id="1.20.90.10">
    <property type="entry name" value="Phospholipase A2 domain"/>
    <property type="match status" value="1"/>
</dbReference>
<keyword evidence="7" id="KW-0378">Hydrolase</keyword>
<dbReference type="GO" id="GO:0005576">
    <property type="term" value="C:extracellular region"/>
    <property type="evidence" value="ECO:0007669"/>
    <property type="project" value="UniProtKB-SubCell"/>
</dbReference>
<dbReference type="CDD" id="cd04704">
    <property type="entry name" value="PLA2_bee_venom_like"/>
    <property type="match status" value="1"/>
</dbReference>
<organism evidence="16">
    <name type="scientific">Culex pipiens</name>
    <name type="common">House mosquito</name>
    <dbReference type="NCBI Taxonomy" id="7175"/>
    <lineage>
        <taxon>Eukaryota</taxon>
        <taxon>Metazoa</taxon>
        <taxon>Ecdysozoa</taxon>
        <taxon>Arthropoda</taxon>
        <taxon>Hexapoda</taxon>
        <taxon>Insecta</taxon>
        <taxon>Pterygota</taxon>
        <taxon>Neoptera</taxon>
        <taxon>Endopterygota</taxon>
        <taxon>Diptera</taxon>
        <taxon>Nematocera</taxon>
        <taxon>Culicoidea</taxon>
        <taxon>Culicidae</taxon>
        <taxon>Culicinae</taxon>
        <taxon>Culicini</taxon>
        <taxon>Culex</taxon>
        <taxon>Culex</taxon>
    </lineage>
</organism>
<feature type="chain" id="PRO_5033954625" description="Phospholipase A2" evidence="14">
    <location>
        <begin position="26"/>
        <end position="431"/>
    </location>
</feature>
<evidence type="ECO:0000256" key="11">
    <source>
        <dbReference type="ARBA" id="ARBA00023157"/>
    </source>
</evidence>
<dbReference type="SMART" id="SM00085">
    <property type="entry name" value="PA2c"/>
    <property type="match status" value="1"/>
</dbReference>
<dbReference type="EMBL" id="HBUE01203813">
    <property type="protein sequence ID" value="CAG6531040.1"/>
    <property type="molecule type" value="Transcribed_RNA"/>
</dbReference>
<feature type="compositionally biased region" description="Polar residues" evidence="13">
    <location>
        <begin position="174"/>
        <end position="188"/>
    </location>
</feature>
<evidence type="ECO:0000256" key="8">
    <source>
        <dbReference type="ARBA" id="ARBA00022837"/>
    </source>
</evidence>
<evidence type="ECO:0000256" key="9">
    <source>
        <dbReference type="ARBA" id="ARBA00022963"/>
    </source>
</evidence>
<keyword evidence="8" id="KW-0106">Calcium</keyword>
<evidence type="ECO:0000256" key="7">
    <source>
        <dbReference type="ARBA" id="ARBA00022801"/>
    </source>
</evidence>
<dbReference type="GO" id="GO:0016042">
    <property type="term" value="P:lipid catabolic process"/>
    <property type="evidence" value="ECO:0007669"/>
    <property type="project" value="UniProtKB-KW"/>
</dbReference>
<evidence type="ECO:0000256" key="2">
    <source>
        <dbReference type="ARBA" id="ARBA00004613"/>
    </source>
</evidence>
<name>A0A8D8K8I2_CULPI</name>
<dbReference type="GO" id="GO:0006644">
    <property type="term" value="P:phospholipid metabolic process"/>
    <property type="evidence" value="ECO:0007669"/>
    <property type="project" value="InterPro"/>
</dbReference>
<comment type="subcellular location">
    <subcellularLocation>
        <location evidence="2">Secreted</location>
    </subcellularLocation>
</comment>
<keyword evidence="6" id="KW-0479">Metal-binding</keyword>
<evidence type="ECO:0000256" key="10">
    <source>
        <dbReference type="ARBA" id="ARBA00023098"/>
    </source>
</evidence>
<feature type="region of interest" description="Disordered" evidence="13">
    <location>
        <begin position="246"/>
        <end position="286"/>
    </location>
</feature>
<feature type="signal peptide" evidence="14">
    <location>
        <begin position="1"/>
        <end position="25"/>
    </location>
</feature>
<keyword evidence="5" id="KW-0964">Secreted</keyword>
<dbReference type="GO" id="GO:0050482">
    <property type="term" value="P:arachidonate secretion"/>
    <property type="evidence" value="ECO:0007669"/>
    <property type="project" value="InterPro"/>
</dbReference>
<dbReference type="EMBL" id="HBUE01310037">
    <property type="protein sequence ID" value="CAG6582882.1"/>
    <property type="molecule type" value="Transcribed_RNA"/>
</dbReference>
<keyword evidence="14" id="KW-0732">Signal</keyword>
<dbReference type="GO" id="GO:0004623">
    <property type="term" value="F:phospholipase A2 activity"/>
    <property type="evidence" value="ECO:0007669"/>
    <property type="project" value="UniProtKB-EC"/>
</dbReference>
<dbReference type="FunFam" id="1.20.90.10:FF:000002">
    <property type="entry name" value="Phospholipase A2 group III"/>
    <property type="match status" value="1"/>
</dbReference>
<dbReference type="PROSITE" id="PS00118">
    <property type="entry name" value="PA2_HIS"/>
    <property type="match status" value="1"/>
</dbReference>
<dbReference type="InterPro" id="IPR016090">
    <property type="entry name" value="PLA2-like_dom"/>
</dbReference>
<sequence length="431" mass="47798">MMKVLTATTASVLVVLAVLPAITNSDPLRRKRDSEGEVSTVGTVLLDKLLTTTDWDNTLEDDEGSGTITTTVDPVGSSEDSAGISTVIVESKHFGTKNYTFLEPNHIPISDFLDMDEDMDLELLFTEVVNADFQQGGGTSPAQNIMLQIEDYDDEGNTQSYFLHSSPHSEETHGNGTTAQSDRFTSPDVSSRVSGFFRDVLQRLGVYKYIVDYQNEQNQGGGQGGAGPKVPHRFHPHLINTPKGLRNIPAHFGDQFQPSETTPGSPSLTSSSKRPRPGAIPPRSSIGNLFNQFKQRIKAIYPGTVWCGDGNQAKSENDIGFFHLTDTCCRAHDLCPVSIAAGEQFNRLKNNGYFTRSHCDCDKAFYNCLKNADTLVSNQIGYTYFNLLKPQCFRHEHPKVACTKKSKGKCLTYVVDETKDKLWQWFDNLIY</sequence>
<protein>
    <recommendedName>
        <fullName evidence="4">Phospholipase A2</fullName>
        <ecNumber evidence="3">3.1.1.4</ecNumber>
    </recommendedName>
    <alternativeName>
        <fullName evidence="12">Phosphatidylcholine 2-acylhydrolase</fullName>
    </alternativeName>
</protein>
<evidence type="ECO:0000256" key="1">
    <source>
        <dbReference type="ARBA" id="ARBA00001913"/>
    </source>
</evidence>
<proteinExistence type="predicted"/>
<dbReference type="InterPro" id="IPR036444">
    <property type="entry name" value="PLipase_A2_dom_sf"/>
</dbReference>
<evidence type="ECO:0000313" key="16">
    <source>
        <dbReference type="EMBL" id="CAG6582882.1"/>
    </source>
</evidence>
<evidence type="ECO:0000256" key="4">
    <source>
        <dbReference type="ARBA" id="ARBA00021721"/>
    </source>
</evidence>
<evidence type="ECO:0000256" key="12">
    <source>
        <dbReference type="ARBA" id="ARBA00029903"/>
    </source>
</evidence>
<evidence type="ECO:0000256" key="5">
    <source>
        <dbReference type="ARBA" id="ARBA00022525"/>
    </source>
</evidence>
<dbReference type="SUPFAM" id="SSF48619">
    <property type="entry name" value="Phospholipase A2, PLA2"/>
    <property type="match status" value="1"/>
</dbReference>
<dbReference type="AlphaFoldDB" id="A0A8D8K8I2"/>
<feature type="compositionally biased region" description="Low complexity" evidence="13">
    <location>
        <begin position="258"/>
        <end position="272"/>
    </location>
</feature>
<evidence type="ECO:0000256" key="3">
    <source>
        <dbReference type="ARBA" id="ARBA00013278"/>
    </source>
</evidence>
<comment type="cofactor">
    <cofactor evidence="1">
        <name>Ca(2+)</name>
        <dbReference type="ChEBI" id="CHEBI:29108"/>
    </cofactor>
</comment>